<accession>A0A2M4D6C9</accession>
<dbReference type="AlphaFoldDB" id="A0A2M4D6C9"/>
<protein>
    <submittedName>
        <fullName evidence="2">Putative secreted protein</fullName>
    </submittedName>
</protein>
<feature type="chain" id="PRO_5014604373" evidence="1">
    <location>
        <begin position="23"/>
        <end position="105"/>
    </location>
</feature>
<sequence>MICTICPLLCLVCCCCCCRLTAFPDKTLLLLPISQRLRSKIPGEEPLPLFPAAIESMPSPVVPPPSIIIEVRFLRASSVVLVAPTRTEDDDFLSNDSDASLTIGT</sequence>
<name>A0A2M4D6C9_ANODA</name>
<proteinExistence type="predicted"/>
<feature type="signal peptide" evidence="1">
    <location>
        <begin position="1"/>
        <end position="22"/>
    </location>
</feature>
<reference evidence="2" key="1">
    <citation type="submission" date="2018-01" db="EMBL/GenBank/DDBJ databases">
        <title>An insight into the sialome of Amazonian anophelines.</title>
        <authorList>
            <person name="Ribeiro J.M."/>
            <person name="Scarpassa V."/>
            <person name="Calvo E."/>
        </authorList>
    </citation>
    <scope>NUCLEOTIDE SEQUENCE</scope>
</reference>
<organism evidence="2">
    <name type="scientific">Anopheles darlingi</name>
    <name type="common">Mosquito</name>
    <dbReference type="NCBI Taxonomy" id="43151"/>
    <lineage>
        <taxon>Eukaryota</taxon>
        <taxon>Metazoa</taxon>
        <taxon>Ecdysozoa</taxon>
        <taxon>Arthropoda</taxon>
        <taxon>Hexapoda</taxon>
        <taxon>Insecta</taxon>
        <taxon>Pterygota</taxon>
        <taxon>Neoptera</taxon>
        <taxon>Endopterygota</taxon>
        <taxon>Diptera</taxon>
        <taxon>Nematocera</taxon>
        <taxon>Culicoidea</taxon>
        <taxon>Culicidae</taxon>
        <taxon>Anophelinae</taxon>
        <taxon>Anopheles</taxon>
    </lineage>
</organism>
<evidence type="ECO:0000256" key="1">
    <source>
        <dbReference type="SAM" id="SignalP"/>
    </source>
</evidence>
<evidence type="ECO:0000313" key="2">
    <source>
        <dbReference type="EMBL" id="MBW73051.1"/>
    </source>
</evidence>
<keyword evidence="1" id="KW-0732">Signal</keyword>
<dbReference type="EMBL" id="GGFL01008873">
    <property type="protein sequence ID" value="MBW73051.1"/>
    <property type="molecule type" value="Transcribed_RNA"/>
</dbReference>